<dbReference type="FunFam" id="3.40.50.2000:FF:000050">
    <property type="entry name" value="UDP-glucuronosyltransferase"/>
    <property type="match status" value="1"/>
</dbReference>
<dbReference type="SUPFAM" id="SSF53756">
    <property type="entry name" value="UDP-Glycosyltransferase/glycogen phosphorylase"/>
    <property type="match status" value="1"/>
</dbReference>
<dbReference type="VEuPathDB" id="VectorBase:PPAPM1_004106"/>
<evidence type="ECO:0000256" key="1">
    <source>
        <dbReference type="ARBA" id="ARBA00009995"/>
    </source>
</evidence>
<dbReference type="EMBL" id="AJVK01013379">
    <property type="status" value="NOT_ANNOTATED_CDS"/>
    <property type="molecule type" value="Genomic_DNA"/>
</dbReference>
<dbReference type="CDD" id="cd03784">
    <property type="entry name" value="GT1_Gtf-like"/>
    <property type="match status" value="1"/>
</dbReference>
<dbReference type="Pfam" id="PF00201">
    <property type="entry name" value="UDPGT"/>
    <property type="match status" value="1"/>
</dbReference>
<dbReference type="InterPro" id="IPR050271">
    <property type="entry name" value="UDP-glycosyltransferase"/>
</dbReference>
<dbReference type="PANTHER" id="PTHR48043:SF159">
    <property type="entry name" value="EG:EG0003.4 PROTEIN-RELATED"/>
    <property type="match status" value="1"/>
</dbReference>
<keyword evidence="2" id="KW-0328">Glycosyltransferase</keyword>
<dbReference type="Proteomes" id="UP000092462">
    <property type="component" value="Unassembled WGS sequence"/>
</dbReference>
<accession>A0A1B0DAR3</accession>
<evidence type="ECO:0000256" key="3">
    <source>
        <dbReference type="ARBA" id="ARBA00022679"/>
    </source>
</evidence>
<keyword evidence="5" id="KW-1185">Reference proteome</keyword>
<dbReference type="EMBL" id="AJVK01013380">
    <property type="status" value="NOT_ANNOTATED_CDS"/>
    <property type="molecule type" value="Genomic_DNA"/>
</dbReference>
<evidence type="ECO:0000313" key="5">
    <source>
        <dbReference type="Proteomes" id="UP000092462"/>
    </source>
</evidence>
<comment type="similarity">
    <text evidence="1">Belongs to the UDP-glycosyltransferase family.</text>
</comment>
<dbReference type="AlphaFoldDB" id="A0A1B0DAR3"/>
<evidence type="ECO:0000313" key="4">
    <source>
        <dbReference type="EnsemblMetazoa" id="PPAI004768-PA"/>
    </source>
</evidence>
<dbReference type="VEuPathDB" id="VectorBase:PPAI004768"/>
<sequence>MYHVRSVITEFAKNAGSQAGFFSRFSDIINMSLRAANNSFHEEAWQKVMREESFDLVVVGMFFNNFIIGLGDHFKCPVMGIFSGGVTEVINSMTGNPSAVASAPHFFLGKVKEMDFMTRVKTFLFNGFEKLMWQYVNYKEKQFYISNFPSPKYKSYEEMQKNMSLFFVNDHFSVGSPRPLVPAVVEVGGIHIKNKPDPLPQKIQEFIDGAEHGVVFFSLGSNVKSSFLPQEKLDAILKTFSKLKQRVLFKWETDSLPNQPKNVMTQKWMPQSDILAHKNVRVFVAHGGLGGITEAKFHGVPIVGIPFFADQMTNLATASREGWAVVMQLDDLTEETFSRAIKEVLDNPSYKNVVQGISTLFRDRPQTALETAIYWTEYVIRHRGAPHLQSHAVHLNFFQQNSLDVIAFFAIAFHFPPIREEFGASPDRLNVDDTEKKAPVLEP</sequence>
<name>A0A1B0DAR3_PHLPP</name>
<reference evidence="4" key="1">
    <citation type="submission" date="2022-08" db="UniProtKB">
        <authorList>
            <consortium name="EnsemblMetazoa"/>
        </authorList>
    </citation>
    <scope>IDENTIFICATION</scope>
    <source>
        <strain evidence="4">Israel</strain>
    </source>
</reference>
<dbReference type="EnsemblMetazoa" id="PPAI004768-RA">
    <property type="protein sequence ID" value="PPAI004768-PA"/>
    <property type="gene ID" value="PPAI004768"/>
</dbReference>
<keyword evidence="3" id="KW-0808">Transferase</keyword>
<dbReference type="InterPro" id="IPR002213">
    <property type="entry name" value="UDP_glucos_trans"/>
</dbReference>
<proteinExistence type="inferred from homology"/>
<dbReference type="GO" id="GO:0008194">
    <property type="term" value="F:UDP-glycosyltransferase activity"/>
    <property type="evidence" value="ECO:0007669"/>
    <property type="project" value="InterPro"/>
</dbReference>
<protein>
    <submittedName>
        <fullName evidence="4">Uncharacterized protein</fullName>
    </submittedName>
</protein>
<dbReference type="PANTHER" id="PTHR48043">
    <property type="entry name" value="EG:EG0003.4 PROTEIN-RELATED"/>
    <property type="match status" value="1"/>
</dbReference>
<dbReference type="Gene3D" id="3.40.50.2000">
    <property type="entry name" value="Glycogen Phosphorylase B"/>
    <property type="match status" value="1"/>
</dbReference>
<organism evidence="4 5">
    <name type="scientific">Phlebotomus papatasi</name>
    <name type="common">Sandfly</name>
    <dbReference type="NCBI Taxonomy" id="29031"/>
    <lineage>
        <taxon>Eukaryota</taxon>
        <taxon>Metazoa</taxon>
        <taxon>Ecdysozoa</taxon>
        <taxon>Arthropoda</taxon>
        <taxon>Hexapoda</taxon>
        <taxon>Insecta</taxon>
        <taxon>Pterygota</taxon>
        <taxon>Neoptera</taxon>
        <taxon>Endopterygota</taxon>
        <taxon>Diptera</taxon>
        <taxon>Nematocera</taxon>
        <taxon>Psychodoidea</taxon>
        <taxon>Psychodidae</taxon>
        <taxon>Phlebotomus</taxon>
        <taxon>Phlebotomus</taxon>
    </lineage>
</organism>
<evidence type="ECO:0000256" key="2">
    <source>
        <dbReference type="ARBA" id="ARBA00022676"/>
    </source>
</evidence>